<dbReference type="STRING" id="409849.ENSPMGP00000021475"/>
<keyword evidence="9" id="KW-1185">Reference proteome</keyword>
<sequence length="333" mass="38223">MRTFNARSHDALRLKPGHDRTEMGKKKLLLDALKMGILSSLGMDEAPNVKKRASQTELWEMERLYQEKLSELGLNTSRSNARSTLLLPHRVYKLQPGHRRLQRRLPFHWHRAEFTERPSIQEKLSLIRADLYMSRQVLGKAAARVKVHIQGSNSTKHAVWRDSSMNRDMSQSLVLDISAEVQKWIRDDSGPLMVDVRHKGADYNFNISLKLTQKHKISRTTRSNKEAECDELDLCCRQSMTVSFKDIGWTDWVVAPSEYTMHFCHGSCPHNYMPASMHTQVKSRLAQISKGGISRPCCVPSAYQPMVLMHYDSHGKLKLTPFEDLIVSKCHCA</sequence>
<evidence type="ECO:0000256" key="6">
    <source>
        <dbReference type="RuleBase" id="RU000354"/>
    </source>
</evidence>
<keyword evidence="4 6" id="KW-0339">Growth factor</keyword>
<protein>
    <recommendedName>
        <fullName evidence="7">TGF-beta family profile domain-containing protein</fullName>
    </recommendedName>
</protein>
<evidence type="ECO:0000256" key="2">
    <source>
        <dbReference type="ARBA" id="ARBA00006656"/>
    </source>
</evidence>
<dbReference type="Ensembl" id="ENSPMGT00000022877.1">
    <property type="protein sequence ID" value="ENSPMGP00000021475.1"/>
    <property type="gene ID" value="ENSPMGG00000017394.1"/>
</dbReference>
<dbReference type="GO" id="GO:0008083">
    <property type="term" value="F:growth factor activity"/>
    <property type="evidence" value="ECO:0007669"/>
    <property type="project" value="UniProtKB-KW"/>
</dbReference>
<accession>A0A3B4AXL6</accession>
<dbReference type="SMART" id="SM00204">
    <property type="entry name" value="TGFB"/>
    <property type="match status" value="1"/>
</dbReference>
<evidence type="ECO:0000256" key="3">
    <source>
        <dbReference type="ARBA" id="ARBA00022525"/>
    </source>
</evidence>
<feature type="domain" description="TGF-beta family profile" evidence="7">
    <location>
        <begin position="219"/>
        <end position="333"/>
    </location>
</feature>
<keyword evidence="3" id="KW-0964">Secreted</keyword>
<evidence type="ECO:0000259" key="7">
    <source>
        <dbReference type="PROSITE" id="PS51362"/>
    </source>
</evidence>
<dbReference type="InterPro" id="IPR017948">
    <property type="entry name" value="TGFb_CS"/>
</dbReference>
<dbReference type="PANTHER" id="PTHR11848:SF78">
    <property type="entry name" value="GROWTH_DIFFERENTIATION FACTOR 15"/>
    <property type="match status" value="1"/>
</dbReference>
<proteinExistence type="inferred from homology"/>
<dbReference type="PANTHER" id="PTHR11848">
    <property type="entry name" value="TGF-BETA FAMILY"/>
    <property type="match status" value="1"/>
</dbReference>
<dbReference type="Gene3D" id="2.60.120.970">
    <property type="match status" value="1"/>
</dbReference>
<dbReference type="InterPro" id="IPR001839">
    <property type="entry name" value="TGF-b_C"/>
</dbReference>
<evidence type="ECO:0000256" key="1">
    <source>
        <dbReference type="ARBA" id="ARBA00004613"/>
    </source>
</evidence>
<evidence type="ECO:0000256" key="5">
    <source>
        <dbReference type="ARBA" id="ARBA00023157"/>
    </source>
</evidence>
<evidence type="ECO:0000256" key="4">
    <source>
        <dbReference type="ARBA" id="ARBA00023030"/>
    </source>
</evidence>
<dbReference type="GO" id="GO:0005125">
    <property type="term" value="F:cytokine activity"/>
    <property type="evidence" value="ECO:0007669"/>
    <property type="project" value="TreeGrafter"/>
</dbReference>
<name>A0A3B4AXL6_9GOBI</name>
<dbReference type="Proteomes" id="UP000261520">
    <property type="component" value="Unplaced"/>
</dbReference>
<comment type="subcellular location">
    <subcellularLocation>
        <location evidence="1">Secreted</location>
    </subcellularLocation>
</comment>
<dbReference type="GO" id="GO:0005615">
    <property type="term" value="C:extracellular space"/>
    <property type="evidence" value="ECO:0007669"/>
    <property type="project" value="TreeGrafter"/>
</dbReference>
<dbReference type="Gene3D" id="2.10.90.10">
    <property type="entry name" value="Cystine-knot cytokines"/>
    <property type="match status" value="1"/>
</dbReference>
<dbReference type="PROSITE" id="PS51362">
    <property type="entry name" value="TGF_BETA_2"/>
    <property type="match status" value="1"/>
</dbReference>
<evidence type="ECO:0000313" key="9">
    <source>
        <dbReference type="Proteomes" id="UP000261520"/>
    </source>
</evidence>
<keyword evidence="5" id="KW-1015">Disulfide bond</keyword>
<dbReference type="SUPFAM" id="SSF57501">
    <property type="entry name" value="Cystine-knot cytokines"/>
    <property type="match status" value="1"/>
</dbReference>
<reference evidence="8" key="2">
    <citation type="submission" date="2025-09" db="UniProtKB">
        <authorList>
            <consortium name="Ensembl"/>
        </authorList>
    </citation>
    <scope>IDENTIFICATION</scope>
</reference>
<dbReference type="AlphaFoldDB" id="A0A3B4AXL6"/>
<dbReference type="PRINTS" id="PR00669">
    <property type="entry name" value="INHIBINA"/>
</dbReference>
<dbReference type="InterPro" id="IPR029034">
    <property type="entry name" value="Cystine-knot_cytokine"/>
</dbReference>
<organism evidence="8 9">
    <name type="scientific">Periophthalmus magnuspinnatus</name>
    <dbReference type="NCBI Taxonomy" id="409849"/>
    <lineage>
        <taxon>Eukaryota</taxon>
        <taxon>Metazoa</taxon>
        <taxon>Chordata</taxon>
        <taxon>Craniata</taxon>
        <taxon>Vertebrata</taxon>
        <taxon>Euteleostomi</taxon>
        <taxon>Actinopterygii</taxon>
        <taxon>Neopterygii</taxon>
        <taxon>Teleostei</taxon>
        <taxon>Neoteleostei</taxon>
        <taxon>Acanthomorphata</taxon>
        <taxon>Gobiaria</taxon>
        <taxon>Gobiiformes</taxon>
        <taxon>Gobioidei</taxon>
        <taxon>Gobiidae</taxon>
        <taxon>Oxudercinae</taxon>
        <taxon>Periophthalmus</taxon>
    </lineage>
</organism>
<dbReference type="PROSITE" id="PS00250">
    <property type="entry name" value="TGF_BETA_1"/>
    <property type="match status" value="1"/>
</dbReference>
<dbReference type="CDD" id="cd19376">
    <property type="entry name" value="TGF_beta_GDF15"/>
    <property type="match status" value="1"/>
</dbReference>
<comment type="similarity">
    <text evidence="2 6">Belongs to the TGF-beta family.</text>
</comment>
<dbReference type="Pfam" id="PF00019">
    <property type="entry name" value="TGF_beta"/>
    <property type="match status" value="1"/>
</dbReference>
<reference evidence="8" key="1">
    <citation type="submission" date="2025-08" db="UniProtKB">
        <authorList>
            <consortium name="Ensembl"/>
        </authorList>
    </citation>
    <scope>IDENTIFICATION</scope>
</reference>
<evidence type="ECO:0000313" key="8">
    <source>
        <dbReference type="Ensembl" id="ENSPMGP00000021475.1"/>
    </source>
</evidence>
<dbReference type="InterPro" id="IPR015615">
    <property type="entry name" value="TGF-beta-rel"/>
</dbReference>